<dbReference type="EMBL" id="FOTQ01000001">
    <property type="protein sequence ID" value="SFL73438.1"/>
    <property type="molecule type" value="Genomic_DNA"/>
</dbReference>
<dbReference type="STRING" id="254406.SAMN04488042_1011305"/>
<dbReference type="InterPro" id="IPR003594">
    <property type="entry name" value="HATPase_dom"/>
</dbReference>
<evidence type="ECO:0000259" key="14">
    <source>
        <dbReference type="PROSITE" id="PS50113"/>
    </source>
</evidence>
<dbReference type="InterPro" id="IPR005467">
    <property type="entry name" value="His_kinase_dom"/>
</dbReference>
<dbReference type="InterPro" id="IPR000700">
    <property type="entry name" value="PAS-assoc_C"/>
</dbReference>
<comment type="catalytic activity">
    <reaction evidence="1">
        <text>ATP + protein L-histidine = ADP + protein N-phospho-L-histidine.</text>
        <dbReference type="EC" id="2.7.13.3"/>
    </reaction>
</comment>
<organism evidence="15 16">
    <name type="scientific">Shimia aestuarii</name>
    <dbReference type="NCBI Taxonomy" id="254406"/>
    <lineage>
        <taxon>Bacteria</taxon>
        <taxon>Pseudomonadati</taxon>
        <taxon>Pseudomonadota</taxon>
        <taxon>Alphaproteobacteria</taxon>
        <taxon>Rhodobacterales</taxon>
        <taxon>Roseobacteraceae</taxon>
    </lineage>
</organism>
<accession>A0A1I4K3T7</accession>
<evidence type="ECO:0000256" key="7">
    <source>
        <dbReference type="ARBA" id="ARBA00022840"/>
    </source>
</evidence>
<evidence type="ECO:0000313" key="15">
    <source>
        <dbReference type="EMBL" id="SFL73438.1"/>
    </source>
</evidence>
<dbReference type="AlphaFoldDB" id="A0A1I4K3T7"/>
<dbReference type="Gene3D" id="3.30.450.20">
    <property type="entry name" value="PAS domain"/>
    <property type="match status" value="1"/>
</dbReference>
<feature type="domain" description="Response regulatory" evidence="12">
    <location>
        <begin position="622"/>
        <end position="737"/>
    </location>
</feature>
<feature type="transmembrane region" description="Helical" evidence="10">
    <location>
        <begin position="123"/>
        <end position="143"/>
    </location>
</feature>
<evidence type="ECO:0000256" key="6">
    <source>
        <dbReference type="ARBA" id="ARBA00022777"/>
    </source>
</evidence>
<evidence type="ECO:0000256" key="5">
    <source>
        <dbReference type="ARBA" id="ARBA00022741"/>
    </source>
</evidence>
<dbReference type="InterPro" id="IPR036890">
    <property type="entry name" value="HATPase_C_sf"/>
</dbReference>
<keyword evidence="10" id="KW-1133">Transmembrane helix</keyword>
<dbReference type="SMART" id="SM00448">
    <property type="entry name" value="REC"/>
    <property type="match status" value="1"/>
</dbReference>
<dbReference type="InterPro" id="IPR001610">
    <property type="entry name" value="PAC"/>
</dbReference>
<dbReference type="PROSITE" id="PS50109">
    <property type="entry name" value="HIS_KIN"/>
    <property type="match status" value="1"/>
</dbReference>
<evidence type="ECO:0000256" key="1">
    <source>
        <dbReference type="ARBA" id="ARBA00000085"/>
    </source>
</evidence>
<dbReference type="FunFam" id="3.30.565.10:FF:000078">
    <property type="entry name" value="Two-component sensor histidine kinase"/>
    <property type="match status" value="1"/>
</dbReference>
<dbReference type="Gene3D" id="1.10.287.130">
    <property type="match status" value="1"/>
</dbReference>
<dbReference type="InterPro" id="IPR000014">
    <property type="entry name" value="PAS"/>
</dbReference>
<feature type="modified residue" description="4-aspartylphosphate" evidence="9">
    <location>
        <position position="671"/>
    </location>
</feature>
<dbReference type="SUPFAM" id="SSF52172">
    <property type="entry name" value="CheY-like"/>
    <property type="match status" value="1"/>
</dbReference>
<evidence type="ECO:0000256" key="8">
    <source>
        <dbReference type="ARBA" id="ARBA00023012"/>
    </source>
</evidence>
<dbReference type="CDD" id="cd00130">
    <property type="entry name" value="PAS"/>
    <property type="match status" value="1"/>
</dbReference>
<dbReference type="Pfam" id="PF00072">
    <property type="entry name" value="Response_reg"/>
    <property type="match status" value="1"/>
</dbReference>
<feature type="domain" description="Histidine kinase" evidence="11">
    <location>
        <begin position="378"/>
        <end position="598"/>
    </location>
</feature>
<dbReference type="PRINTS" id="PR00344">
    <property type="entry name" value="BCTRLSENSOR"/>
</dbReference>
<dbReference type="SMART" id="SM00091">
    <property type="entry name" value="PAS"/>
    <property type="match status" value="1"/>
</dbReference>
<dbReference type="GO" id="GO:0005524">
    <property type="term" value="F:ATP binding"/>
    <property type="evidence" value="ECO:0007669"/>
    <property type="project" value="UniProtKB-KW"/>
</dbReference>
<dbReference type="Gene3D" id="3.40.50.2300">
    <property type="match status" value="1"/>
</dbReference>
<dbReference type="NCBIfam" id="TIGR00229">
    <property type="entry name" value="sensory_box"/>
    <property type="match status" value="1"/>
</dbReference>
<dbReference type="CDD" id="cd00082">
    <property type="entry name" value="HisKA"/>
    <property type="match status" value="1"/>
</dbReference>
<feature type="transmembrane region" description="Helical" evidence="10">
    <location>
        <begin position="47"/>
        <end position="72"/>
    </location>
</feature>
<feature type="transmembrane region" description="Helical" evidence="10">
    <location>
        <begin position="179"/>
        <end position="200"/>
    </location>
</feature>
<dbReference type="Gene3D" id="3.30.565.10">
    <property type="entry name" value="Histidine kinase-like ATPase, C-terminal domain"/>
    <property type="match status" value="1"/>
</dbReference>
<proteinExistence type="predicted"/>
<dbReference type="InterPro" id="IPR004358">
    <property type="entry name" value="Sig_transdc_His_kin-like_C"/>
</dbReference>
<dbReference type="InterPro" id="IPR003661">
    <property type="entry name" value="HisK_dim/P_dom"/>
</dbReference>
<gene>
    <name evidence="15" type="ORF">SAMN04488042_1011305</name>
</gene>
<dbReference type="SUPFAM" id="SSF47384">
    <property type="entry name" value="Homodimeric domain of signal transducing histidine kinase"/>
    <property type="match status" value="1"/>
</dbReference>
<evidence type="ECO:0000256" key="2">
    <source>
        <dbReference type="ARBA" id="ARBA00012438"/>
    </source>
</evidence>
<evidence type="ECO:0000256" key="10">
    <source>
        <dbReference type="SAM" id="Phobius"/>
    </source>
</evidence>
<feature type="domain" description="PAS" evidence="13">
    <location>
        <begin position="234"/>
        <end position="305"/>
    </location>
</feature>
<sequence length="741" mass="81212">MGAEILEIDRRLAHFDRRNTPVGLLERYAVGRVKHFLGRQVLTLTGALSLVILASPQIGALAVLLALTGEAIDCIYLRRVPAQMARGASFRDAYVLSTCTAVLQGATIAACVCLAWFSAPGDAGMFFCLAYLTGAAINGGVVLPFHKAAALGRLSVYVLTVLGLFVIEVLHEHHATIAFFYNLFGAVMMAYMVFVFITFVQAGHRRETRNSLNLLKQGLELAKANSTLQTQQSEMRRLAIVAERALDSVIVSDVRGRILWVNDAFTRITGFEPNEVVGRRPADILNGPDTSEETSREIAEAIQDGRSHRAEIINYTKDGRRIWIETNLAPVFDETGNMEMVIAIERDVTLAKQHHEELAQAKRAAEEGERAKADFLASMSHEIRTPMNGIIGMSDLLCDADLSEESRLYVNTIRHSAEALLTIINDILDFSKLRAGEMQINAVPFDPSDCIDGVLNLLRPEAQGKNVKLTLTGQESLPDRIMGDDVRLRQILVNVIGNAVKFTAHGEVAVHLDTKDKADGLLLSIDVTDTGIGIPNDRMERIFEQFAQADAATTRQFGGTGLGLSISRGLARRMGGDITVFSTPGKGSCFTITLLLQHVDDDVEQTHDAQRPPSEKALAGMTILLAEDNKTNRLVIAKFLRDAQVDLIAAHNGREAVELASAHRPDVILMDMSMPEMDGIDATRVIRRQPGAQPRIIALTANAYQSDRDACLEAGMDAFLTKPVRKSELLHQIARAPVRRT</sequence>
<dbReference type="SMART" id="SM00387">
    <property type="entry name" value="HATPase_c"/>
    <property type="match status" value="1"/>
</dbReference>
<dbReference type="EC" id="2.7.13.3" evidence="2"/>
<evidence type="ECO:0000259" key="11">
    <source>
        <dbReference type="PROSITE" id="PS50109"/>
    </source>
</evidence>
<evidence type="ECO:0000313" key="16">
    <source>
        <dbReference type="Proteomes" id="UP000199144"/>
    </source>
</evidence>
<feature type="domain" description="PAC" evidence="14">
    <location>
        <begin position="306"/>
        <end position="360"/>
    </location>
</feature>
<keyword evidence="7" id="KW-0067">ATP-binding</keyword>
<protein>
    <recommendedName>
        <fullName evidence="2">histidine kinase</fullName>
        <ecNumber evidence="2">2.7.13.3</ecNumber>
    </recommendedName>
</protein>
<dbReference type="PANTHER" id="PTHR45339">
    <property type="entry name" value="HYBRID SIGNAL TRANSDUCTION HISTIDINE KINASE J"/>
    <property type="match status" value="1"/>
</dbReference>
<dbReference type="SMART" id="SM00388">
    <property type="entry name" value="HisKA"/>
    <property type="match status" value="1"/>
</dbReference>
<name>A0A1I4K3T7_9RHOB</name>
<feature type="transmembrane region" description="Helical" evidence="10">
    <location>
        <begin position="150"/>
        <end position="167"/>
    </location>
</feature>
<keyword evidence="16" id="KW-1185">Reference proteome</keyword>
<dbReference type="Pfam" id="PF02518">
    <property type="entry name" value="HATPase_c"/>
    <property type="match status" value="1"/>
</dbReference>
<evidence type="ECO:0000256" key="3">
    <source>
        <dbReference type="ARBA" id="ARBA00022553"/>
    </source>
</evidence>
<keyword evidence="10" id="KW-0472">Membrane</keyword>
<dbReference type="GO" id="GO:0000155">
    <property type="term" value="F:phosphorelay sensor kinase activity"/>
    <property type="evidence" value="ECO:0007669"/>
    <property type="project" value="InterPro"/>
</dbReference>
<evidence type="ECO:0000256" key="9">
    <source>
        <dbReference type="PROSITE-ProRule" id="PRU00169"/>
    </source>
</evidence>
<feature type="transmembrane region" description="Helical" evidence="10">
    <location>
        <begin position="93"/>
        <end position="117"/>
    </location>
</feature>
<dbReference type="SUPFAM" id="SSF55785">
    <property type="entry name" value="PYP-like sensor domain (PAS domain)"/>
    <property type="match status" value="1"/>
</dbReference>
<dbReference type="CDD" id="cd16922">
    <property type="entry name" value="HATPase_EvgS-ArcB-TorS-like"/>
    <property type="match status" value="1"/>
</dbReference>
<dbReference type="FunFam" id="1.10.287.130:FF:000002">
    <property type="entry name" value="Two-component osmosensing histidine kinase"/>
    <property type="match status" value="1"/>
</dbReference>
<dbReference type="InterPro" id="IPR001789">
    <property type="entry name" value="Sig_transdc_resp-reg_receiver"/>
</dbReference>
<dbReference type="SUPFAM" id="SSF55874">
    <property type="entry name" value="ATPase domain of HSP90 chaperone/DNA topoisomerase II/histidine kinase"/>
    <property type="match status" value="1"/>
</dbReference>
<dbReference type="InterPro" id="IPR035965">
    <property type="entry name" value="PAS-like_dom_sf"/>
</dbReference>
<dbReference type="Pfam" id="PF13426">
    <property type="entry name" value="PAS_9"/>
    <property type="match status" value="1"/>
</dbReference>
<dbReference type="InterPro" id="IPR011006">
    <property type="entry name" value="CheY-like_superfamily"/>
</dbReference>
<evidence type="ECO:0000259" key="12">
    <source>
        <dbReference type="PROSITE" id="PS50110"/>
    </source>
</evidence>
<keyword evidence="3 9" id="KW-0597">Phosphoprotein</keyword>
<dbReference type="PROSITE" id="PS50112">
    <property type="entry name" value="PAS"/>
    <property type="match status" value="1"/>
</dbReference>
<dbReference type="PANTHER" id="PTHR45339:SF1">
    <property type="entry name" value="HYBRID SIGNAL TRANSDUCTION HISTIDINE KINASE J"/>
    <property type="match status" value="1"/>
</dbReference>
<keyword evidence="5" id="KW-0547">Nucleotide-binding</keyword>
<keyword evidence="6 15" id="KW-0418">Kinase</keyword>
<reference evidence="15 16" key="1">
    <citation type="submission" date="2016-10" db="EMBL/GenBank/DDBJ databases">
        <authorList>
            <person name="de Groot N.N."/>
        </authorList>
    </citation>
    <scope>NUCLEOTIDE SEQUENCE [LARGE SCALE GENOMIC DNA]</scope>
    <source>
        <strain evidence="15 16">DSM 15283</strain>
    </source>
</reference>
<dbReference type="PROSITE" id="PS50113">
    <property type="entry name" value="PAC"/>
    <property type="match status" value="1"/>
</dbReference>
<keyword evidence="4" id="KW-0808">Transferase</keyword>
<dbReference type="InterPro" id="IPR036097">
    <property type="entry name" value="HisK_dim/P_sf"/>
</dbReference>
<dbReference type="SMART" id="SM00086">
    <property type="entry name" value="PAC"/>
    <property type="match status" value="1"/>
</dbReference>
<evidence type="ECO:0000259" key="13">
    <source>
        <dbReference type="PROSITE" id="PS50112"/>
    </source>
</evidence>
<keyword evidence="8" id="KW-0902">Two-component regulatory system</keyword>
<dbReference type="Pfam" id="PF00512">
    <property type="entry name" value="HisKA"/>
    <property type="match status" value="1"/>
</dbReference>
<dbReference type="CDD" id="cd17546">
    <property type="entry name" value="REC_hyHK_CKI1_RcsC-like"/>
    <property type="match status" value="1"/>
</dbReference>
<dbReference type="Proteomes" id="UP000199144">
    <property type="component" value="Unassembled WGS sequence"/>
</dbReference>
<dbReference type="PROSITE" id="PS50110">
    <property type="entry name" value="RESPONSE_REGULATORY"/>
    <property type="match status" value="1"/>
</dbReference>
<keyword evidence="10" id="KW-0812">Transmembrane</keyword>
<evidence type="ECO:0000256" key="4">
    <source>
        <dbReference type="ARBA" id="ARBA00022679"/>
    </source>
</evidence>